<dbReference type="InterPro" id="IPR006379">
    <property type="entry name" value="HAD-SF_hydro_IIB"/>
</dbReference>
<dbReference type="Pfam" id="PF08282">
    <property type="entry name" value="Hydrolase_3"/>
    <property type="match status" value="1"/>
</dbReference>
<dbReference type="PANTHER" id="PTHR10000">
    <property type="entry name" value="PHOSPHOSERINE PHOSPHATASE"/>
    <property type="match status" value="1"/>
</dbReference>
<proteinExistence type="predicted"/>
<dbReference type="Gene3D" id="3.30.1240.10">
    <property type="match status" value="1"/>
</dbReference>
<name>B7CE37_9FIRM</name>
<dbReference type="PANTHER" id="PTHR10000:SF8">
    <property type="entry name" value="HAD SUPERFAMILY HYDROLASE-LIKE, TYPE 3"/>
    <property type="match status" value="1"/>
</dbReference>
<dbReference type="SUPFAM" id="SSF56784">
    <property type="entry name" value="HAD-like"/>
    <property type="match status" value="1"/>
</dbReference>
<dbReference type="InterPro" id="IPR023214">
    <property type="entry name" value="HAD_sf"/>
</dbReference>
<dbReference type="GO" id="GO:0005829">
    <property type="term" value="C:cytosol"/>
    <property type="evidence" value="ECO:0007669"/>
    <property type="project" value="TreeGrafter"/>
</dbReference>
<evidence type="ECO:0000313" key="2">
    <source>
        <dbReference type="Proteomes" id="UP000004315"/>
    </source>
</evidence>
<protein>
    <submittedName>
        <fullName evidence="1">Cof-like hydrolase</fullName>
    </submittedName>
</protein>
<accession>B7CE37</accession>
<dbReference type="eggNOG" id="COG0561">
    <property type="taxonomic scope" value="Bacteria"/>
</dbReference>
<gene>
    <name evidence="1" type="ORF">EUBIFOR_02479</name>
</gene>
<dbReference type="HOGENOM" id="CLU_044146_0_1_9"/>
<dbReference type="NCBIfam" id="TIGR00099">
    <property type="entry name" value="Cof-subfamily"/>
    <property type="match status" value="1"/>
</dbReference>
<dbReference type="Proteomes" id="UP000004315">
    <property type="component" value="Unassembled WGS sequence"/>
</dbReference>
<dbReference type="GO" id="GO:0000287">
    <property type="term" value="F:magnesium ion binding"/>
    <property type="evidence" value="ECO:0007669"/>
    <property type="project" value="TreeGrafter"/>
</dbReference>
<sequence length="286" mass="32588">MFYNFFISKGGCLLMYKLIACDLDETLIKPDRTIDSRDIEAIKKLKDLGVKFVLATGRGYNTVQGTLKELDLFDEANQYVISYNGGAITENKDNRLLHFEGISFEKAEELYKRGLKYDVVIHVYTRDAVYAYNLTEDEKRYVQNRQEMIEIFDQNLDFLKGQEIVKVLYTNTDFEYLQSIDRDLKDITYDMDVSYSSNRYIEFNHKGVNKGAGLKKLADLLHIDIQDTIAIGDNYNDLSMIKDAGLGVGVQNAAPGIKPDCDYITTATCEEGAVCEVIEKFVLKGE</sequence>
<dbReference type="CDD" id="cd07516">
    <property type="entry name" value="HAD_Pase"/>
    <property type="match status" value="1"/>
</dbReference>
<dbReference type="AlphaFoldDB" id="B7CE37"/>
<dbReference type="SFLD" id="SFLDG01140">
    <property type="entry name" value="C2.B:_Phosphomannomutase_and_P"/>
    <property type="match status" value="1"/>
</dbReference>
<organism evidence="1 2">
    <name type="scientific">Holdemanella biformis DSM 3989</name>
    <dbReference type="NCBI Taxonomy" id="518637"/>
    <lineage>
        <taxon>Bacteria</taxon>
        <taxon>Bacillati</taxon>
        <taxon>Bacillota</taxon>
        <taxon>Erysipelotrichia</taxon>
        <taxon>Erysipelotrichales</taxon>
        <taxon>Erysipelotrichaceae</taxon>
        <taxon>Holdemanella</taxon>
    </lineage>
</organism>
<evidence type="ECO:0000313" key="1">
    <source>
        <dbReference type="EMBL" id="EEC88996.1"/>
    </source>
</evidence>
<dbReference type="InterPro" id="IPR000150">
    <property type="entry name" value="Cof"/>
</dbReference>
<dbReference type="EMBL" id="ABYT01000132">
    <property type="protein sequence ID" value="EEC88996.1"/>
    <property type="molecule type" value="Genomic_DNA"/>
</dbReference>
<comment type="caution">
    <text evidence="1">The sequence shown here is derived from an EMBL/GenBank/DDBJ whole genome shotgun (WGS) entry which is preliminary data.</text>
</comment>
<dbReference type="NCBIfam" id="TIGR01484">
    <property type="entry name" value="HAD-SF-IIB"/>
    <property type="match status" value="1"/>
</dbReference>
<keyword evidence="2" id="KW-1185">Reference proteome</keyword>
<dbReference type="SFLD" id="SFLDS00003">
    <property type="entry name" value="Haloacid_Dehalogenase"/>
    <property type="match status" value="1"/>
</dbReference>
<dbReference type="STRING" id="518637.EUBIFOR_02479"/>
<dbReference type="GO" id="GO:0016791">
    <property type="term" value="F:phosphatase activity"/>
    <property type="evidence" value="ECO:0007669"/>
    <property type="project" value="TreeGrafter"/>
</dbReference>
<dbReference type="InterPro" id="IPR036412">
    <property type="entry name" value="HAD-like_sf"/>
</dbReference>
<keyword evidence="1" id="KW-0378">Hydrolase</keyword>
<reference evidence="1 2" key="1">
    <citation type="submission" date="2008-11" db="EMBL/GenBank/DDBJ databases">
        <title>Draft genome sequence of Eubacterium biforme (DSM 3989).</title>
        <authorList>
            <person name="Sudarsanam P."/>
            <person name="Ley R."/>
            <person name="Guruge J."/>
            <person name="Turnbaugh P.J."/>
            <person name="Mahowald M."/>
            <person name="Liep D."/>
            <person name="Gordon J."/>
        </authorList>
    </citation>
    <scope>NUCLEOTIDE SEQUENCE [LARGE SCALE GENOMIC DNA]</scope>
    <source>
        <strain evidence="1 2">DSM 3989</strain>
    </source>
</reference>
<dbReference type="Gene3D" id="3.40.50.1000">
    <property type="entry name" value="HAD superfamily/HAD-like"/>
    <property type="match status" value="1"/>
</dbReference>